<evidence type="ECO:0000313" key="3">
    <source>
        <dbReference type="Proteomes" id="UP000037507"/>
    </source>
</evidence>
<feature type="region of interest" description="Disordered" evidence="1">
    <location>
        <begin position="70"/>
        <end position="105"/>
    </location>
</feature>
<sequence length="225" mass="24115">MAFEGSRCLARGGLAEVALRVKAATEARPLARFMVFNACTSEVLDFDLRGTPQEVLARLAVSHPAALACAASPADSTPPTDLAGAPGAETPSEDTSSAKTGPGRPKLGVVAREVTLLPRHWAWLSSQPGGASVALRKLVEQARKDSQSQDQRRLSQEATYRFMSAMAGCLEGFEEAARALFASDRPRFEALTAPWPQDIQIHLQHLAQAAWMPSDVPHSPELPHA</sequence>
<comment type="caution">
    <text evidence="2">The sequence shown here is derived from an EMBL/GenBank/DDBJ whole genome shotgun (WGS) entry which is preliminary data.</text>
</comment>
<dbReference type="OrthoDB" id="282960at2"/>
<dbReference type="AlphaFoldDB" id="A0A2T7U9M1"/>
<keyword evidence="3" id="KW-1185">Reference proteome</keyword>
<proteinExistence type="predicted"/>
<accession>A0A2T7U9M1</accession>
<evidence type="ECO:0000256" key="1">
    <source>
        <dbReference type="SAM" id="MobiDB-lite"/>
    </source>
</evidence>
<gene>
    <name evidence="2" type="ORF">H663_017585</name>
</gene>
<reference evidence="2" key="1">
    <citation type="submission" date="2017-04" db="EMBL/GenBank/DDBJ databases">
        <title>Unexpected and diverse lifestyles within the genus Limnohabitans.</title>
        <authorList>
            <person name="Kasalicky V."/>
            <person name="Mehrshad M."/>
            <person name="Andrei S.-A."/>
            <person name="Salcher M."/>
            <person name="Kratochvilova H."/>
            <person name="Simek K."/>
            <person name="Ghai R."/>
        </authorList>
    </citation>
    <scope>NUCLEOTIDE SEQUENCE [LARGE SCALE GENOMIC DNA]</scope>
    <source>
        <strain evidence="2">II-D5</strain>
    </source>
</reference>
<dbReference type="Proteomes" id="UP000037507">
    <property type="component" value="Unassembled WGS sequence"/>
</dbReference>
<dbReference type="Pfam" id="PF09998">
    <property type="entry name" value="DUF2239"/>
    <property type="match status" value="1"/>
</dbReference>
<evidence type="ECO:0008006" key="4">
    <source>
        <dbReference type="Google" id="ProtNLM"/>
    </source>
</evidence>
<dbReference type="EMBL" id="LFYT02000031">
    <property type="protein sequence ID" value="PVE41400.1"/>
    <property type="molecule type" value="Genomic_DNA"/>
</dbReference>
<name>A0A2T7U9M1_9BURK</name>
<protein>
    <recommendedName>
        <fullName evidence="4">DUF2239 domain-containing protein</fullName>
    </recommendedName>
</protein>
<evidence type="ECO:0000313" key="2">
    <source>
        <dbReference type="EMBL" id="PVE41400.1"/>
    </source>
</evidence>
<organism evidence="2 3">
    <name type="scientific">Limnohabitans planktonicus II-D5</name>
    <dbReference type="NCBI Taxonomy" id="1293045"/>
    <lineage>
        <taxon>Bacteria</taxon>
        <taxon>Pseudomonadati</taxon>
        <taxon>Pseudomonadota</taxon>
        <taxon>Betaproteobacteria</taxon>
        <taxon>Burkholderiales</taxon>
        <taxon>Comamonadaceae</taxon>
        <taxon>Limnohabitans</taxon>
    </lineage>
</organism>
<dbReference type="InterPro" id="IPR018715">
    <property type="entry name" value="DUF2239"/>
</dbReference>